<proteinExistence type="inferred from homology"/>
<sequence>MEWFTLSLLSPTNAGIVDFSSYLLGTILVILLPGPNSLYVLTIATQKGWRSGAWGALGIFIGDSILMLAVALGAASLLMSSPILFQLVRIVGAIYLAWMGIGLLRSGMGRWTSQSHAKMFEIQARLMQLHPLFAALSLSLTNPKAIFFFIAFFSQFIKPDFAHPAITFVYLAIILQLMSMAYLTALILMGQFFSKYFRHHHRLTAGLWILAGSLFMGFALRLILV</sequence>
<dbReference type="OrthoDB" id="9804822at2"/>
<dbReference type="AlphaFoldDB" id="A0A191UFR7"/>
<reference evidence="9" key="1">
    <citation type="submission" date="2016-05" db="EMBL/GenBank/DDBJ databases">
        <title>Polynucleobacter sp. QLW-P1FAT50C-4 genome.</title>
        <authorList>
            <person name="Hahn M.W."/>
        </authorList>
    </citation>
    <scope>NUCLEOTIDE SEQUENCE [LARGE SCALE GENOMIC DNA]</scope>
    <source>
        <strain evidence="9">QLW-P1FAT50C-4</strain>
    </source>
</reference>
<feature type="transmembrane region" description="Helical" evidence="7">
    <location>
        <begin position="20"/>
        <end position="41"/>
    </location>
</feature>
<gene>
    <name evidence="8" type="ORF">A8O14_07155</name>
</gene>
<feature type="transmembrane region" description="Helical" evidence="7">
    <location>
        <begin position="53"/>
        <end position="77"/>
    </location>
</feature>
<feature type="transmembrane region" description="Helical" evidence="7">
    <location>
        <begin position="169"/>
        <end position="193"/>
    </location>
</feature>
<comment type="similarity">
    <text evidence="2">Belongs to the Rht family.</text>
</comment>
<keyword evidence="6 7" id="KW-0472">Membrane</keyword>
<dbReference type="Proteomes" id="UP000078463">
    <property type="component" value="Chromosome"/>
</dbReference>
<evidence type="ECO:0000256" key="4">
    <source>
        <dbReference type="ARBA" id="ARBA00022692"/>
    </source>
</evidence>
<evidence type="ECO:0008006" key="10">
    <source>
        <dbReference type="Google" id="ProtNLM"/>
    </source>
</evidence>
<organism evidence="8 9">
    <name type="scientific">Polynucleobacter wuianus</name>
    <dbReference type="NCBI Taxonomy" id="1743168"/>
    <lineage>
        <taxon>Bacteria</taxon>
        <taxon>Pseudomonadati</taxon>
        <taxon>Pseudomonadota</taxon>
        <taxon>Betaproteobacteria</taxon>
        <taxon>Burkholderiales</taxon>
        <taxon>Burkholderiaceae</taxon>
        <taxon>Polynucleobacter</taxon>
    </lineage>
</organism>
<dbReference type="STRING" id="1743168.A8O14_07155"/>
<evidence type="ECO:0000256" key="1">
    <source>
        <dbReference type="ARBA" id="ARBA00004651"/>
    </source>
</evidence>
<feature type="transmembrane region" description="Helical" evidence="7">
    <location>
        <begin position="83"/>
        <end position="104"/>
    </location>
</feature>
<comment type="subcellular location">
    <subcellularLocation>
        <location evidence="1">Cell membrane</location>
        <topology evidence="1">Multi-pass membrane protein</topology>
    </subcellularLocation>
</comment>
<evidence type="ECO:0000256" key="6">
    <source>
        <dbReference type="ARBA" id="ARBA00023136"/>
    </source>
</evidence>
<evidence type="ECO:0000256" key="7">
    <source>
        <dbReference type="SAM" id="Phobius"/>
    </source>
</evidence>
<evidence type="ECO:0000256" key="2">
    <source>
        <dbReference type="ARBA" id="ARBA00007928"/>
    </source>
</evidence>
<evidence type="ECO:0000313" key="9">
    <source>
        <dbReference type="Proteomes" id="UP000078463"/>
    </source>
</evidence>
<dbReference type="NCBIfam" id="NF008201">
    <property type="entry name" value="PRK10958.1"/>
    <property type="match status" value="1"/>
</dbReference>
<dbReference type="GO" id="GO:0015820">
    <property type="term" value="P:L-leucine transport"/>
    <property type="evidence" value="ECO:0007669"/>
    <property type="project" value="TreeGrafter"/>
</dbReference>
<name>A0A191UFR7_9BURK</name>
<evidence type="ECO:0000313" key="8">
    <source>
        <dbReference type="EMBL" id="ANI99864.1"/>
    </source>
</evidence>
<dbReference type="PIRSF" id="PIRSF006324">
    <property type="entry name" value="LeuE"/>
    <property type="match status" value="1"/>
</dbReference>
<feature type="transmembrane region" description="Helical" evidence="7">
    <location>
        <begin position="132"/>
        <end position="157"/>
    </location>
</feature>
<dbReference type="RefSeq" id="WP_068948872.1">
    <property type="nucleotide sequence ID" value="NZ_CP015922.1"/>
</dbReference>
<protein>
    <recommendedName>
        <fullName evidence="10">Leucine efflux protein LeuE</fullName>
    </recommendedName>
</protein>
<dbReference type="EMBL" id="CP015922">
    <property type="protein sequence ID" value="ANI99864.1"/>
    <property type="molecule type" value="Genomic_DNA"/>
</dbReference>
<dbReference type="PANTHER" id="PTHR30086">
    <property type="entry name" value="ARGININE EXPORTER PROTEIN ARGO"/>
    <property type="match status" value="1"/>
</dbReference>
<keyword evidence="9" id="KW-1185">Reference proteome</keyword>
<accession>A0A191UFR7</accession>
<feature type="transmembrane region" description="Helical" evidence="7">
    <location>
        <begin position="205"/>
        <end position="224"/>
    </location>
</feature>
<dbReference type="PANTHER" id="PTHR30086:SF15">
    <property type="entry name" value="LEUCINE EFFLUX PROTEIN"/>
    <property type="match status" value="1"/>
</dbReference>
<dbReference type="GO" id="GO:0015190">
    <property type="term" value="F:L-leucine transmembrane transporter activity"/>
    <property type="evidence" value="ECO:0007669"/>
    <property type="project" value="TreeGrafter"/>
</dbReference>
<dbReference type="InterPro" id="IPR001123">
    <property type="entry name" value="LeuE-type"/>
</dbReference>
<keyword evidence="3" id="KW-1003">Cell membrane</keyword>
<keyword evidence="5 7" id="KW-1133">Transmembrane helix</keyword>
<dbReference type="Pfam" id="PF01810">
    <property type="entry name" value="LysE"/>
    <property type="match status" value="1"/>
</dbReference>
<evidence type="ECO:0000256" key="3">
    <source>
        <dbReference type="ARBA" id="ARBA00022475"/>
    </source>
</evidence>
<dbReference type="KEGG" id="pwu:A8O14_07155"/>
<evidence type="ECO:0000256" key="5">
    <source>
        <dbReference type="ARBA" id="ARBA00022989"/>
    </source>
</evidence>
<dbReference type="GO" id="GO:0005886">
    <property type="term" value="C:plasma membrane"/>
    <property type="evidence" value="ECO:0007669"/>
    <property type="project" value="UniProtKB-SubCell"/>
</dbReference>
<keyword evidence="4 7" id="KW-0812">Transmembrane</keyword>